<dbReference type="CDD" id="cd11480">
    <property type="entry name" value="SLC5sbd_u4"/>
    <property type="match status" value="1"/>
</dbReference>
<evidence type="ECO:0000256" key="4">
    <source>
        <dbReference type="ARBA" id="ARBA00022475"/>
    </source>
</evidence>
<dbReference type="Proteomes" id="UP000281915">
    <property type="component" value="Unassembled WGS sequence"/>
</dbReference>
<keyword evidence="6" id="KW-0769">Symport</keyword>
<sequence>MCMLNMWAILMVILLVVVTIGISVYTRNFNSNTANFYLAGRKIGFMTNSTAICGDYFSAASFLGVAGAVYASGVDGMWYAIGFGAAFVPVVLFLASPLRKFGEYTIPDFLFARFGKSHKARVIGVVMVQLICIFYLAPQMVGAGTTWDVLVGVGFLGMTPYQTGVVATVVVMMFYVALGGMKGTTLNQMIQFWVLFTAMFLVFALVLINGVGNYASQNQPLTNASTVTVAKLMEGEEGKRVYDKAKATMSPEAFATEVDAVVQKGDPNATVHVVVPQANKLHPDRTMVMQEPGHRYDWLNQFSMVLALVLGTMGLPHIMNRYYTNPSGKVARLTTLWVLAFVAFFYIMSSVVGLGGRRFLPELAGADPTTAALTVDGVLLKSDQILPVLGKLLFGEFGLGYVAAGAFAAMFSTVGGLLIASAASWGHDIYENYVNPNAPEWKKVMVGKIAVVAMSLFSLLVGLGIPAIGLDTAYPSLIAMMVTWAFAVSGGAFVPMLLSSIWWKKTTRKGAIAGMIVGGGGSIFFILMNILKETGVFAAGSFGATLGSLAFPSIFIVPLSFLTIYLVSITDKNQMPVYVNNIWARIHGSDELSERIRKQMKEADQRSA</sequence>
<feature type="transmembrane region" description="Helical" evidence="10">
    <location>
        <begin position="537"/>
        <end position="567"/>
    </location>
</feature>
<feature type="transmembrane region" description="Helical" evidence="10">
    <location>
        <begin position="190"/>
        <end position="211"/>
    </location>
</feature>
<feature type="transmembrane region" description="Helical" evidence="10">
    <location>
        <begin position="474"/>
        <end position="498"/>
    </location>
</feature>
<evidence type="ECO:0000256" key="9">
    <source>
        <dbReference type="RuleBase" id="RU362091"/>
    </source>
</evidence>
<dbReference type="GO" id="GO:0015293">
    <property type="term" value="F:symporter activity"/>
    <property type="evidence" value="ECO:0007669"/>
    <property type="project" value="UniProtKB-KW"/>
</dbReference>
<evidence type="ECO:0000256" key="5">
    <source>
        <dbReference type="ARBA" id="ARBA00022692"/>
    </source>
</evidence>
<comment type="similarity">
    <text evidence="2 9">Belongs to the sodium:solute symporter (SSF) (TC 2.A.21) family.</text>
</comment>
<keyword evidence="3" id="KW-0813">Transport</keyword>
<evidence type="ECO:0000256" key="10">
    <source>
        <dbReference type="SAM" id="Phobius"/>
    </source>
</evidence>
<name>A0A3M8DEM8_9BACL</name>
<feature type="transmembrane region" description="Helical" evidence="10">
    <location>
        <begin position="298"/>
        <end position="318"/>
    </location>
</feature>
<evidence type="ECO:0000256" key="3">
    <source>
        <dbReference type="ARBA" id="ARBA00022448"/>
    </source>
</evidence>
<feature type="transmembrane region" description="Helical" evidence="10">
    <location>
        <begin position="399"/>
        <end position="425"/>
    </location>
</feature>
<feature type="transmembrane region" description="Helical" evidence="10">
    <location>
        <begin position="6"/>
        <end position="25"/>
    </location>
</feature>
<feature type="transmembrane region" description="Helical" evidence="10">
    <location>
        <begin position="45"/>
        <end position="71"/>
    </location>
</feature>
<gene>
    <name evidence="11" type="ORF">EDM58_02600</name>
</gene>
<reference evidence="11 12" key="1">
    <citation type="submission" date="2018-10" db="EMBL/GenBank/DDBJ databases">
        <title>Phylogenomics of Brevibacillus.</title>
        <authorList>
            <person name="Dunlap C."/>
        </authorList>
    </citation>
    <scope>NUCLEOTIDE SEQUENCE [LARGE SCALE GENOMIC DNA]</scope>
    <source>
        <strain evidence="11 12">JCM 15085</strain>
    </source>
</reference>
<organism evidence="11 12">
    <name type="scientific">Brevibacillus panacihumi</name>
    <dbReference type="NCBI Taxonomy" id="497735"/>
    <lineage>
        <taxon>Bacteria</taxon>
        <taxon>Bacillati</taxon>
        <taxon>Bacillota</taxon>
        <taxon>Bacilli</taxon>
        <taxon>Bacillales</taxon>
        <taxon>Paenibacillaceae</taxon>
        <taxon>Brevibacillus</taxon>
    </lineage>
</organism>
<comment type="subcellular location">
    <subcellularLocation>
        <location evidence="1">Cell membrane</location>
        <topology evidence="1">Multi-pass membrane protein</topology>
    </subcellularLocation>
</comment>
<dbReference type="AlphaFoldDB" id="A0A3M8DEM8"/>
<feature type="transmembrane region" description="Helical" evidence="10">
    <location>
        <begin position="119"/>
        <end position="137"/>
    </location>
</feature>
<dbReference type="Gene3D" id="1.20.1730.10">
    <property type="entry name" value="Sodium/glucose cotransporter"/>
    <property type="match status" value="1"/>
</dbReference>
<feature type="transmembrane region" description="Helical" evidence="10">
    <location>
        <begin position="510"/>
        <end position="531"/>
    </location>
</feature>
<comment type="caution">
    <text evidence="11">The sequence shown here is derived from an EMBL/GenBank/DDBJ whole genome shotgun (WGS) entry which is preliminary data.</text>
</comment>
<feature type="transmembrane region" description="Helical" evidence="10">
    <location>
        <begin position="149"/>
        <end position="178"/>
    </location>
</feature>
<dbReference type="PANTHER" id="PTHR48086">
    <property type="entry name" value="SODIUM/PROLINE SYMPORTER-RELATED"/>
    <property type="match status" value="1"/>
</dbReference>
<dbReference type="GO" id="GO:0006847">
    <property type="term" value="P:plasma membrane acetate transport"/>
    <property type="evidence" value="ECO:0007669"/>
    <property type="project" value="TreeGrafter"/>
</dbReference>
<feature type="transmembrane region" description="Helical" evidence="10">
    <location>
        <begin position="77"/>
        <end position="98"/>
    </location>
</feature>
<keyword evidence="8 10" id="KW-0472">Membrane</keyword>
<dbReference type="InterPro" id="IPR050277">
    <property type="entry name" value="Sodium:Solute_Symporter"/>
</dbReference>
<evidence type="ECO:0000313" key="12">
    <source>
        <dbReference type="Proteomes" id="UP000281915"/>
    </source>
</evidence>
<evidence type="ECO:0000256" key="8">
    <source>
        <dbReference type="ARBA" id="ARBA00023136"/>
    </source>
</evidence>
<evidence type="ECO:0000256" key="6">
    <source>
        <dbReference type="ARBA" id="ARBA00022847"/>
    </source>
</evidence>
<dbReference type="PANTHER" id="PTHR48086:SF6">
    <property type="entry name" value="CATION_ACETATE SYMPORTER ACTP"/>
    <property type="match status" value="1"/>
</dbReference>
<dbReference type="GO" id="GO:0005886">
    <property type="term" value="C:plasma membrane"/>
    <property type="evidence" value="ECO:0007669"/>
    <property type="project" value="UniProtKB-SubCell"/>
</dbReference>
<dbReference type="EMBL" id="RHHT01000002">
    <property type="protein sequence ID" value="RNB86446.1"/>
    <property type="molecule type" value="Genomic_DNA"/>
</dbReference>
<dbReference type="InterPro" id="IPR001734">
    <property type="entry name" value="Na/solute_symporter"/>
</dbReference>
<accession>A0A3M8DEM8</accession>
<dbReference type="InterPro" id="IPR038377">
    <property type="entry name" value="Na/Glc_symporter_sf"/>
</dbReference>
<keyword evidence="7 10" id="KW-1133">Transmembrane helix</keyword>
<keyword evidence="5 10" id="KW-0812">Transmembrane</keyword>
<dbReference type="GO" id="GO:0015123">
    <property type="term" value="F:acetate transmembrane transporter activity"/>
    <property type="evidence" value="ECO:0007669"/>
    <property type="project" value="TreeGrafter"/>
</dbReference>
<feature type="transmembrane region" description="Helical" evidence="10">
    <location>
        <begin position="446"/>
        <end position="468"/>
    </location>
</feature>
<evidence type="ECO:0000256" key="1">
    <source>
        <dbReference type="ARBA" id="ARBA00004651"/>
    </source>
</evidence>
<evidence type="ECO:0000256" key="7">
    <source>
        <dbReference type="ARBA" id="ARBA00022989"/>
    </source>
</evidence>
<dbReference type="PROSITE" id="PS50283">
    <property type="entry name" value="NA_SOLUT_SYMP_3"/>
    <property type="match status" value="1"/>
</dbReference>
<keyword evidence="4" id="KW-1003">Cell membrane</keyword>
<evidence type="ECO:0000313" key="11">
    <source>
        <dbReference type="EMBL" id="RNB86446.1"/>
    </source>
</evidence>
<dbReference type="Pfam" id="PF00474">
    <property type="entry name" value="SSF"/>
    <property type="match status" value="1"/>
</dbReference>
<evidence type="ECO:0000256" key="2">
    <source>
        <dbReference type="ARBA" id="ARBA00006434"/>
    </source>
</evidence>
<protein>
    <submittedName>
        <fullName evidence="11">Cation acetate symporter</fullName>
    </submittedName>
</protein>
<proteinExistence type="inferred from homology"/>
<feature type="transmembrane region" description="Helical" evidence="10">
    <location>
        <begin position="330"/>
        <end position="348"/>
    </location>
</feature>